<proteinExistence type="predicted"/>
<dbReference type="Gene3D" id="3.90.79.10">
    <property type="entry name" value="Nucleoside Triphosphate Pyrophosphohydrolase"/>
    <property type="match status" value="1"/>
</dbReference>
<dbReference type="Proteomes" id="UP000266841">
    <property type="component" value="Unassembled WGS sequence"/>
</dbReference>
<dbReference type="eggNOG" id="ENOG502T1BB">
    <property type="taxonomic scope" value="Eukaryota"/>
</dbReference>
<dbReference type="SUPFAM" id="SSF55811">
    <property type="entry name" value="Nudix"/>
    <property type="match status" value="1"/>
</dbReference>
<gene>
    <name evidence="1" type="ORF">THAOC_03148</name>
</gene>
<evidence type="ECO:0000313" key="1">
    <source>
        <dbReference type="EMBL" id="EJK75142.1"/>
    </source>
</evidence>
<organism evidence="1 2">
    <name type="scientific">Thalassiosira oceanica</name>
    <name type="common">Marine diatom</name>
    <dbReference type="NCBI Taxonomy" id="159749"/>
    <lineage>
        <taxon>Eukaryota</taxon>
        <taxon>Sar</taxon>
        <taxon>Stramenopiles</taxon>
        <taxon>Ochrophyta</taxon>
        <taxon>Bacillariophyta</taxon>
        <taxon>Coscinodiscophyceae</taxon>
        <taxon>Thalassiosirophycidae</taxon>
        <taxon>Thalassiosirales</taxon>
        <taxon>Thalassiosiraceae</taxon>
        <taxon>Thalassiosira</taxon>
    </lineage>
</organism>
<dbReference type="AlphaFoldDB" id="K0TPZ2"/>
<evidence type="ECO:0008006" key="3">
    <source>
        <dbReference type="Google" id="ProtNLM"/>
    </source>
</evidence>
<protein>
    <recommendedName>
        <fullName evidence="3">Nudix hydrolase domain-containing protein</fullName>
    </recommendedName>
</protein>
<dbReference type="InterPro" id="IPR015797">
    <property type="entry name" value="NUDIX_hydrolase-like_dom_sf"/>
</dbReference>
<keyword evidence="2" id="KW-1185">Reference proteome</keyword>
<evidence type="ECO:0000313" key="2">
    <source>
        <dbReference type="Proteomes" id="UP000266841"/>
    </source>
</evidence>
<name>K0TPZ2_THAOC</name>
<reference evidence="1 2" key="1">
    <citation type="journal article" date="2012" name="Genome Biol.">
        <title>Genome and low-iron response of an oceanic diatom adapted to chronic iron limitation.</title>
        <authorList>
            <person name="Lommer M."/>
            <person name="Specht M."/>
            <person name="Roy A.S."/>
            <person name="Kraemer L."/>
            <person name="Andreson R."/>
            <person name="Gutowska M.A."/>
            <person name="Wolf J."/>
            <person name="Bergner S.V."/>
            <person name="Schilhabel M.B."/>
            <person name="Klostermeier U.C."/>
            <person name="Beiko R.G."/>
            <person name="Rosenstiel P."/>
            <person name="Hippler M."/>
            <person name="Laroche J."/>
        </authorList>
    </citation>
    <scope>NUCLEOTIDE SEQUENCE [LARGE SCALE GENOMIC DNA]</scope>
    <source>
        <strain evidence="1 2">CCMP1005</strain>
    </source>
</reference>
<sequence length="300" mass="33449">MGSDDNVRRPNRAVTRLHTVFANKKLALAASALLAVLTYIATLHQSSNAYSPYVQKRYGLGAGDTHTGELRTALKRKQEGRAAVAIIRVVGLDETQTSNKGAVQYLVQIKSHDYPIEAFRGSVCLLGGNANKADSTPVETLKRELKEELHFPDWVDELIQESSVVDDSRLQVSNDATLMQNSTQLEPGTVRYLGATVHSQTAEVLQRKNPYAFACALYEVTLRPDQLPNSVIYPRGANVQEGRVTLLTEEQLVKHAKYAWGYEHTMEKYFGMTTSNKQKGTEVANIPDDDWRDLVWTPTK</sequence>
<comment type="caution">
    <text evidence="1">The sequence shown here is derived from an EMBL/GenBank/DDBJ whole genome shotgun (WGS) entry which is preliminary data.</text>
</comment>
<dbReference type="EMBL" id="AGNL01003111">
    <property type="protein sequence ID" value="EJK75142.1"/>
    <property type="molecule type" value="Genomic_DNA"/>
</dbReference>
<accession>K0TPZ2</accession>